<comment type="caution">
    <text evidence="5">The sequence shown here is derived from an EMBL/GenBank/DDBJ whole genome shotgun (WGS) entry which is preliminary data.</text>
</comment>
<gene>
    <name evidence="5" type="ORF">GCM10022271_14350</name>
</gene>
<evidence type="ECO:0000256" key="2">
    <source>
        <dbReference type="ARBA" id="ARBA00023125"/>
    </source>
</evidence>
<keyword evidence="3" id="KW-0233">DNA recombination</keyword>
<keyword evidence="6" id="KW-1185">Reference proteome</keyword>
<dbReference type="CDD" id="cd01185">
    <property type="entry name" value="INTN1_C_like"/>
    <property type="match status" value="1"/>
</dbReference>
<evidence type="ECO:0000259" key="4">
    <source>
        <dbReference type="PROSITE" id="PS51898"/>
    </source>
</evidence>
<evidence type="ECO:0000313" key="5">
    <source>
        <dbReference type="EMBL" id="GAA3783159.1"/>
    </source>
</evidence>
<dbReference type="InterPro" id="IPR011010">
    <property type="entry name" value="DNA_brk_join_enz"/>
</dbReference>
<dbReference type="SUPFAM" id="SSF56349">
    <property type="entry name" value="DNA breaking-rejoining enzymes"/>
    <property type="match status" value="1"/>
</dbReference>
<keyword evidence="2" id="KW-0238">DNA-binding</keyword>
<reference evidence="6" key="1">
    <citation type="journal article" date="2019" name="Int. J. Syst. Evol. Microbiol.">
        <title>The Global Catalogue of Microorganisms (GCM) 10K type strain sequencing project: providing services to taxonomists for standard genome sequencing and annotation.</title>
        <authorList>
            <consortium name="The Broad Institute Genomics Platform"/>
            <consortium name="The Broad Institute Genome Sequencing Center for Infectious Disease"/>
            <person name="Wu L."/>
            <person name="Ma J."/>
        </authorList>
    </citation>
    <scope>NUCLEOTIDE SEQUENCE [LARGE SCALE GENOMIC DNA]</scope>
    <source>
        <strain evidence="6">JCM 17525</strain>
    </source>
</reference>
<dbReference type="PANTHER" id="PTHR30349:SF64">
    <property type="entry name" value="PROPHAGE INTEGRASE INTD-RELATED"/>
    <property type="match status" value="1"/>
</dbReference>
<dbReference type="PANTHER" id="PTHR30349">
    <property type="entry name" value="PHAGE INTEGRASE-RELATED"/>
    <property type="match status" value="1"/>
</dbReference>
<dbReference type="Proteomes" id="UP001501456">
    <property type="component" value="Unassembled WGS sequence"/>
</dbReference>
<dbReference type="InterPro" id="IPR050090">
    <property type="entry name" value="Tyrosine_recombinase_XerCD"/>
</dbReference>
<evidence type="ECO:0000256" key="3">
    <source>
        <dbReference type="ARBA" id="ARBA00023172"/>
    </source>
</evidence>
<dbReference type="InterPro" id="IPR025269">
    <property type="entry name" value="SAM-like_dom"/>
</dbReference>
<dbReference type="InterPro" id="IPR002104">
    <property type="entry name" value="Integrase_catalytic"/>
</dbReference>
<dbReference type="InterPro" id="IPR035386">
    <property type="entry name" value="Arm-DNA-bind_5"/>
</dbReference>
<dbReference type="InterPro" id="IPR013762">
    <property type="entry name" value="Integrase-like_cat_sf"/>
</dbReference>
<dbReference type="Pfam" id="PF13102">
    <property type="entry name" value="Phage_int_SAM_5"/>
    <property type="match status" value="1"/>
</dbReference>
<dbReference type="Gene3D" id="1.10.443.10">
    <property type="entry name" value="Intergrase catalytic core"/>
    <property type="match status" value="1"/>
</dbReference>
<sequence length="425" mass="49795">MFNKKTTTMQSQTTFSLSFWVNATRAKNNRVSVYGRITVNGKRANISLKRKVIVSEWDSNKGRARGNKQESRLLNRYLDQIKNRIYEAHDELVKEKAFICAQSIKARFLGEDNEEYSLLTLVDYHNTQMSESLSYGTLKNYFTTQKYIKLFLNKKKIQDIYLSQLTFRFLVDFEKFLRSYVPEDHQKQMENNTVMKHIQRLRKMVTLAYKMEWIDKDPFIKFKPTYIKNEREFLSEDELQSIIEKEFEIERLGLVKDLFVFSCYTGLSYIDVMNLNEDNITFGIDGGKWIITNRQKTHNKVKIPLLPIAEELIQKYKGHIKTKKTKTLFPNISNQKLNSYLKEIADLCKIKKNLTFHIARHTFATTVTLSNGVPIETVSKLLGHSKIATTQIYAKVIERKVSGDMALLKLKLSKQVQKRKIKFNG</sequence>
<comment type="similarity">
    <text evidence="1">Belongs to the 'phage' integrase family.</text>
</comment>
<dbReference type="PROSITE" id="PS51898">
    <property type="entry name" value="TYR_RECOMBINASE"/>
    <property type="match status" value="1"/>
</dbReference>
<protein>
    <submittedName>
        <fullName evidence="5">Site-specific integrase</fullName>
    </submittedName>
</protein>
<proteinExistence type="inferred from homology"/>
<organism evidence="5 6">
    <name type="scientific">Corallibacter vietnamensis</name>
    <dbReference type="NCBI Taxonomy" id="904130"/>
    <lineage>
        <taxon>Bacteria</taxon>
        <taxon>Pseudomonadati</taxon>
        <taxon>Bacteroidota</taxon>
        <taxon>Flavobacteriia</taxon>
        <taxon>Flavobacteriales</taxon>
        <taxon>Flavobacteriaceae</taxon>
        <taxon>Corallibacter</taxon>
    </lineage>
</organism>
<dbReference type="Gene3D" id="1.10.150.130">
    <property type="match status" value="1"/>
</dbReference>
<accession>A0ABP7HAD0</accession>
<feature type="domain" description="Tyr recombinase" evidence="4">
    <location>
        <begin position="229"/>
        <end position="406"/>
    </location>
</feature>
<evidence type="ECO:0000256" key="1">
    <source>
        <dbReference type="ARBA" id="ARBA00008857"/>
    </source>
</evidence>
<dbReference type="InterPro" id="IPR010998">
    <property type="entry name" value="Integrase_recombinase_N"/>
</dbReference>
<dbReference type="EMBL" id="BAABBI010000001">
    <property type="protein sequence ID" value="GAA3783159.1"/>
    <property type="molecule type" value="Genomic_DNA"/>
</dbReference>
<dbReference type="Pfam" id="PF00589">
    <property type="entry name" value="Phage_integrase"/>
    <property type="match status" value="1"/>
</dbReference>
<name>A0ABP7HAD0_9FLAO</name>
<dbReference type="Pfam" id="PF17293">
    <property type="entry name" value="Arm-DNA-bind_5"/>
    <property type="match status" value="1"/>
</dbReference>
<evidence type="ECO:0000313" key="6">
    <source>
        <dbReference type="Proteomes" id="UP001501456"/>
    </source>
</evidence>